<dbReference type="GO" id="GO:0031417">
    <property type="term" value="C:NatC complex"/>
    <property type="evidence" value="ECO:0007669"/>
    <property type="project" value="InterPro"/>
</dbReference>
<evidence type="ECO:0000259" key="5">
    <source>
        <dbReference type="Pfam" id="PF25789"/>
    </source>
</evidence>
<dbReference type="EMBL" id="JBGBPQ010000014">
    <property type="protein sequence ID" value="KAL1510973.1"/>
    <property type="molecule type" value="Genomic_DNA"/>
</dbReference>
<evidence type="ECO:0000256" key="2">
    <source>
        <dbReference type="ARBA" id="ARBA00006289"/>
    </source>
</evidence>
<dbReference type="PANTHER" id="PTHR21373:SF0">
    <property type="entry name" value="N-ALPHA-ACETYLTRANSFERASE 35, NATC AUXILIARY SUBUNIT"/>
    <property type="match status" value="1"/>
</dbReference>
<dbReference type="InterPro" id="IPR057982">
    <property type="entry name" value="TPR_NAA35"/>
</dbReference>
<dbReference type="Pfam" id="PF25789">
    <property type="entry name" value="TPR_NAA35"/>
    <property type="match status" value="1"/>
</dbReference>
<comment type="caution">
    <text evidence="6">The sequence shown here is derived from an EMBL/GenBank/DDBJ whole genome shotgun (WGS) entry which is preliminary data.</text>
</comment>
<evidence type="ECO:0000259" key="4">
    <source>
        <dbReference type="Pfam" id="PF04112"/>
    </source>
</evidence>
<sequence>MSAARLVEELDGEPATWVDVLGLIDEAADALTIGDLLHADRFDLQESMSALEIMDPQMDSGMHVVAGGAEEAPAAEPPDEPSHELLIGLFDELLCSEHAWYGGMQLATTVFRINWLYDAEGLRSLPLRAGLLAVARSCATLRVLACRADIHEEEDFSPSVAGMAMHETVPDSTVVDELTRAEEQLVAQLRAMQPDDVEALDAKVAAAALDDVAPAGGGGDAAVAKAEGVLCRLRYRRGLLSALSQLVRPTARSLEVARKMLALAQAQLCGMEASVKWGVSAEELRCCDGQRAKAVLGSAPRGKVELPSREAAVKQAGALLAQLHSATKISTVESFEEFLRWRGAIANEQPCGIMPRSAAYWLGVVEDKAAAGLRPPMAALLSDAIGGFNLMERELWRQVLAIDSQQQLLGQISQGELTRCRLWCMNRARERRRLRHYLSDWAPLQEIADAHDVQLQTDGVLERGVAPFGSWVLFRSLGDQCRFLLLGFELELFSSCEYRPVYWYLDHLISLRLQLLERVQENAAIQSNASNAAAAAAAATKKGKKGKAQKKPVPPVPPYIVLELLCLQAMRELCRGMTLLLSALLKLHLLPPVESEFTPLSTRFERRFLPFSALVRPAPLRWEDYTQVMGSQVDVCAVAGLLTSAERFLKACKASLDKAIKHEAATPAIKADCMAQARVAVANAVFIASSGLGAATSAEAAGAKPRLARFSFASHKQFPTVALA</sequence>
<feature type="domain" description="NAA35-like TPR repeats" evidence="5">
    <location>
        <begin position="326"/>
        <end position="721"/>
    </location>
</feature>
<reference evidence="6 7" key="1">
    <citation type="journal article" date="2024" name="Science">
        <title>Giant polyketide synthase enzymes in the biosynthesis of giant marine polyether toxins.</title>
        <authorList>
            <person name="Fallon T.R."/>
            <person name="Shende V.V."/>
            <person name="Wierzbicki I.H."/>
            <person name="Pendleton A.L."/>
            <person name="Watervoot N.F."/>
            <person name="Auber R.P."/>
            <person name="Gonzalez D.J."/>
            <person name="Wisecaver J.H."/>
            <person name="Moore B.S."/>
        </authorList>
    </citation>
    <scope>NUCLEOTIDE SEQUENCE [LARGE SCALE GENOMIC DNA]</scope>
    <source>
        <strain evidence="6 7">12B1</strain>
    </source>
</reference>
<dbReference type="AlphaFoldDB" id="A0AB34IZW0"/>
<feature type="domain" description="NAA35-like N-terminal" evidence="4">
    <location>
        <begin position="34"/>
        <end position="111"/>
    </location>
</feature>
<dbReference type="InterPro" id="IPR057983">
    <property type="entry name" value="NAA35-like_N"/>
</dbReference>
<name>A0AB34IZW0_PRYPA</name>
<evidence type="ECO:0000256" key="3">
    <source>
        <dbReference type="ARBA" id="ARBA00022490"/>
    </source>
</evidence>
<dbReference type="PANTHER" id="PTHR21373">
    <property type="entry name" value="GLUCOSE REPRESSIBLE PROTEIN MAK10"/>
    <property type="match status" value="1"/>
</dbReference>
<gene>
    <name evidence="6" type="ORF">AB1Y20_005798</name>
</gene>
<dbReference type="Pfam" id="PF04112">
    <property type="entry name" value="Mak10"/>
    <property type="match status" value="1"/>
</dbReference>
<evidence type="ECO:0000313" key="6">
    <source>
        <dbReference type="EMBL" id="KAL1510973.1"/>
    </source>
</evidence>
<comment type="subcellular location">
    <subcellularLocation>
        <location evidence="1">Cytoplasm</location>
    </subcellularLocation>
</comment>
<comment type="similarity">
    <text evidence="2">Belongs to the MAK10 family.</text>
</comment>
<dbReference type="InterPro" id="IPR007244">
    <property type="entry name" value="Naa35_N"/>
</dbReference>
<proteinExistence type="inferred from homology"/>
<evidence type="ECO:0000313" key="7">
    <source>
        <dbReference type="Proteomes" id="UP001515480"/>
    </source>
</evidence>
<evidence type="ECO:0000256" key="1">
    <source>
        <dbReference type="ARBA" id="ARBA00004496"/>
    </source>
</evidence>
<dbReference type="Proteomes" id="UP001515480">
    <property type="component" value="Unassembled WGS sequence"/>
</dbReference>
<keyword evidence="3" id="KW-0963">Cytoplasm</keyword>
<keyword evidence="7" id="KW-1185">Reference proteome</keyword>
<evidence type="ECO:0008006" key="8">
    <source>
        <dbReference type="Google" id="ProtNLM"/>
    </source>
</evidence>
<accession>A0AB34IZW0</accession>
<protein>
    <recommendedName>
        <fullName evidence="8">N-alpha-acetyltransferase 35, NatC auxiliary subunit</fullName>
    </recommendedName>
</protein>
<organism evidence="6 7">
    <name type="scientific">Prymnesium parvum</name>
    <name type="common">Toxic golden alga</name>
    <dbReference type="NCBI Taxonomy" id="97485"/>
    <lineage>
        <taxon>Eukaryota</taxon>
        <taxon>Haptista</taxon>
        <taxon>Haptophyta</taxon>
        <taxon>Prymnesiophyceae</taxon>
        <taxon>Prymnesiales</taxon>
        <taxon>Prymnesiaceae</taxon>
        <taxon>Prymnesium</taxon>
    </lineage>
</organism>